<feature type="domain" description="Glycosyltransferase subfamily 4-like N-terminal" evidence="3">
    <location>
        <begin position="14"/>
        <end position="168"/>
    </location>
</feature>
<dbReference type="PANTHER" id="PTHR12526:SF510">
    <property type="entry name" value="D-INOSITOL 3-PHOSPHATE GLYCOSYLTRANSFERASE"/>
    <property type="match status" value="1"/>
</dbReference>
<dbReference type="SUPFAM" id="SSF53756">
    <property type="entry name" value="UDP-Glycosyltransferase/glycogen phosphorylase"/>
    <property type="match status" value="1"/>
</dbReference>
<comment type="caution">
    <text evidence="4">The sequence shown here is derived from an EMBL/GenBank/DDBJ whole genome shotgun (WGS) entry which is preliminary data.</text>
</comment>
<keyword evidence="2" id="KW-0808">Transferase</keyword>
<dbReference type="CDD" id="cd03811">
    <property type="entry name" value="GT4_GT28_WabH-like"/>
    <property type="match status" value="1"/>
</dbReference>
<reference evidence="5" key="1">
    <citation type="journal article" date="2019" name="Int. J. Syst. Evol. Microbiol.">
        <title>The Global Catalogue of Microorganisms (GCM) 10K type strain sequencing project: providing services to taxonomists for standard genome sequencing and annotation.</title>
        <authorList>
            <consortium name="The Broad Institute Genomics Platform"/>
            <consortium name="The Broad Institute Genome Sequencing Center for Infectious Disease"/>
            <person name="Wu L."/>
            <person name="Ma J."/>
        </authorList>
    </citation>
    <scope>NUCLEOTIDE SEQUENCE [LARGE SCALE GENOMIC DNA]</scope>
    <source>
        <strain evidence="5">JCM 15614</strain>
    </source>
</reference>
<evidence type="ECO:0000256" key="2">
    <source>
        <dbReference type="ARBA" id="ARBA00022679"/>
    </source>
</evidence>
<evidence type="ECO:0000259" key="3">
    <source>
        <dbReference type="Pfam" id="PF13439"/>
    </source>
</evidence>
<dbReference type="InterPro" id="IPR028098">
    <property type="entry name" value="Glyco_trans_4-like_N"/>
</dbReference>
<dbReference type="Pfam" id="PF13439">
    <property type="entry name" value="Glyco_transf_4"/>
    <property type="match status" value="1"/>
</dbReference>
<dbReference type="Gene3D" id="3.40.50.2000">
    <property type="entry name" value="Glycogen Phosphorylase B"/>
    <property type="match status" value="2"/>
</dbReference>
<proteinExistence type="predicted"/>
<organism evidence="4 5">
    <name type="scientific">Blastococcus jejuensis</name>
    <dbReference type="NCBI Taxonomy" id="351224"/>
    <lineage>
        <taxon>Bacteria</taxon>
        <taxon>Bacillati</taxon>
        <taxon>Actinomycetota</taxon>
        <taxon>Actinomycetes</taxon>
        <taxon>Geodermatophilales</taxon>
        <taxon>Geodermatophilaceae</taxon>
        <taxon>Blastococcus</taxon>
    </lineage>
</organism>
<name>A0ABP6PKJ4_9ACTN</name>
<dbReference type="Proteomes" id="UP001499924">
    <property type="component" value="Unassembled WGS sequence"/>
</dbReference>
<keyword evidence="5" id="KW-1185">Reference proteome</keyword>
<evidence type="ECO:0000313" key="5">
    <source>
        <dbReference type="Proteomes" id="UP001499924"/>
    </source>
</evidence>
<dbReference type="Pfam" id="PF13692">
    <property type="entry name" value="Glyco_trans_1_4"/>
    <property type="match status" value="1"/>
</dbReference>
<dbReference type="EMBL" id="BAAAVV010000013">
    <property type="protein sequence ID" value="GAA3180806.1"/>
    <property type="molecule type" value="Genomic_DNA"/>
</dbReference>
<protein>
    <recommendedName>
        <fullName evidence="3">Glycosyltransferase subfamily 4-like N-terminal domain-containing protein</fullName>
    </recommendedName>
</protein>
<keyword evidence="1" id="KW-0328">Glycosyltransferase</keyword>
<accession>A0ABP6PKJ4</accession>
<evidence type="ECO:0000313" key="4">
    <source>
        <dbReference type="EMBL" id="GAA3180806.1"/>
    </source>
</evidence>
<gene>
    <name evidence="4" type="ORF">GCM10010531_38680</name>
</gene>
<evidence type="ECO:0000256" key="1">
    <source>
        <dbReference type="ARBA" id="ARBA00022676"/>
    </source>
</evidence>
<dbReference type="PANTHER" id="PTHR12526">
    <property type="entry name" value="GLYCOSYLTRANSFERASE"/>
    <property type="match status" value="1"/>
</dbReference>
<dbReference type="RefSeq" id="WP_344690691.1">
    <property type="nucleotide sequence ID" value="NZ_BAAAVV010000013.1"/>
</dbReference>
<sequence>MRTVLIVMPSLARGGAERHGVLLATALDPAHWTAHVLAFADGPFRADLEAAGVPVEVVPLPGGLRSVPAGAAAVRRTIDRIAPALVSAHHVLAETAVRRALARRPLPNITWKHTYGHIGHRGLRERAFERLTGGAVTRYGAVCHTQVRYLADELGLAPDRISVVPNAVAVPAEPPPLPAGPPTVLMVAAMRADKDHDLVLQAWPTVLERHPDARLRFAGDGPCREQLEAKAVGLGIAKSVEFLGVRDDTEDLLRDAHLLVLASYAVECFPYAALEAMATGRGVVSTNVGGLPEMVDDGVTGRLVPPHDGDALGRALLEGLDDATAPDPQWGPAGWDRARRVYPLDLWAARVGALFDDLTSADRTYERTSS</sequence>